<dbReference type="EMBL" id="MRZV01001261">
    <property type="protein sequence ID" value="PIK39237.1"/>
    <property type="molecule type" value="Genomic_DNA"/>
</dbReference>
<evidence type="ECO:0000256" key="2">
    <source>
        <dbReference type="ARBA" id="ARBA00008821"/>
    </source>
</evidence>
<evidence type="ECO:0000256" key="6">
    <source>
        <dbReference type="SAM" id="Phobius"/>
    </source>
</evidence>
<dbReference type="Pfam" id="PF00860">
    <property type="entry name" value="Xan_ur_permease"/>
    <property type="match status" value="2"/>
</dbReference>
<dbReference type="GO" id="GO:0016020">
    <property type="term" value="C:membrane"/>
    <property type="evidence" value="ECO:0007669"/>
    <property type="project" value="UniProtKB-SubCell"/>
</dbReference>
<feature type="transmembrane region" description="Helical" evidence="6">
    <location>
        <begin position="306"/>
        <end position="328"/>
    </location>
</feature>
<name>A0A2G8JTZ3_STIJA</name>
<protein>
    <submittedName>
        <fullName evidence="7">Solute carrier family 23 member 2</fullName>
    </submittedName>
</protein>
<accession>A0A2G8JTZ3</accession>
<feature type="transmembrane region" description="Helical" evidence="6">
    <location>
        <begin position="340"/>
        <end position="359"/>
    </location>
</feature>
<dbReference type="Proteomes" id="UP000230750">
    <property type="component" value="Unassembled WGS sequence"/>
</dbReference>
<keyword evidence="8" id="KW-1185">Reference proteome</keyword>
<comment type="caution">
    <text evidence="7">The sequence shown here is derived from an EMBL/GenBank/DDBJ whole genome shotgun (WGS) entry which is preliminary data.</text>
</comment>
<evidence type="ECO:0000313" key="7">
    <source>
        <dbReference type="EMBL" id="PIK39237.1"/>
    </source>
</evidence>
<gene>
    <name evidence="7" type="ORF">BSL78_23926</name>
</gene>
<comment type="similarity">
    <text evidence="2">Belongs to the nucleobase:cation symporter-2 (NCS2) (TC 2.A.40) family.</text>
</comment>
<evidence type="ECO:0000256" key="3">
    <source>
        <dbReference type="ARBA" id="ARBA00022692"/>
    </source>
</evidence>
<feature type="transmembrane region" description="Helical" evidence="6">
    <location>
        <begin position="86"/>
        <end position="108"/>
    </location>
</feature>
<sequence>MDETTAAAGESENKDILTEDETEITTVDIGKSDSGRAALIYGISDQPPWIMSFALALQHFSSNFTGCIVLPILLSKSLCFDKQDELLTKLIATSFFTTGIGTMLQVFLGCRLPILQGPAAAYLIPLIAMLQVRGDCPVISTANTTAVENNLLREEAFIRIREVQGVMMLAALVQCIIGFTGLIGTLLRFIGPITIGVTIFMIGVGIIPVAMNLVEDHWCISIPTIFLVICFSMFLSNVSVPFPEAMEFVYLPFSQSMGNAYFQRCRICWRSHSLVASMLDSLGDYHACSQVSLVPPPPLHAVNRGIGLEGIGCMIGALWGAGVGVTSRSSDIAVLNLTKVASRTVLILSGLIFAVVAFLVKFSALMNAIPTPVLGASAVVIGTYEDRGMDWRTKTSQDNTAVTMSTELSVYQLPFGMRWIQKKNWMRYVPFSPTFAGFRQPYNTAVPDDSSV</sequence>
<keyword evidence="5 6" id="KW-0472">Membrane</keyword>
<dbReference type="AlphaFoldDB" id="A0A2G8JTZ3"/>
<dbReference type="STRING" id="307972.A0A2G8JTZ3"/>
<dbReference type="OrthoDB" id="1641903at2759"/>
<comment type="subcellular location">
    <subcellularLocation>
        <location evidence="1">Membrane</location>
        <topology evidence="1">Multi-pass membrane protein</topology>
    </subcellularLocation>
</comment>
<feature type="transmembrane region" description="Helical" evidence="6">
    <location>
        <begin position="49"/>
        <end position="74"/>
    </location>
</feature>
<dbReference type="GO" id="GO:0022857">
    <property type="term" value="F:transmembrane transporter activity"/>
    <property type="evidence" value="ECO:0007669"/>
    <property type="project" value="InterPro"/>
</dbReference>
<feature type="transmembrane region" description="Helical" evidence="6">
    <location>
        <begin position="218"/>
        <end position="240"/>
    </location>
</feature>
<evidence type="ECO:0000256" key="1">
    <source>
        <dbReference type="ARBA" id="ARBA00004141"/>
    </source>
</evidence>
<proteinExistence type="inferred from homology"/>
<keyword evidence="4 6" id="KW-1133">Transmembrane helix</keyword>
<evidence type="ECO:0000256" key="5">
    <source>
        <dbReference type="ARBA" id="ARBA00023136"/>
    </source>
</evidence>
<organism evidence="7 8">
    <name type="scientific">Stichopus japonicus</name>
    <name type="common">Sea cucumber</name>
    <dbReference type="NCBI Taxonomy" id="307972"/>
    <lineage>
        <taxon>Eukaryota</taxon>
        <taxon>Metazoa</taxon>
        <taxon>Echinodermata</taxon>
        <taxon>Eleutherozoa</taxon>
        <taxon>Echinozoa</taxon>
        <taxon>Holothuroidea</taxon>
        <taxon>Aspidochirotacea</taxon>
        <taxon>Aspidochirotida</taxon>
        <taxon>Stichopodidae</taxon>
        <taxon>Apostichopus</taxon>
    </lineage>
</organism>
<dbReference type="InterPro" id="IPR006043">
    <property type="entry name" value="NCS2"/>
</dbReference>
<feature type="transmembrane region" description="Helical" evidence="6">
    <location>
        <begin position="365"/>
        <end position="384"/>
    </location>
</feature>
<feature type="transmembrane region" description="Helical" evidence="6">
    <location>
        <begin position="163"/>
        <end position="183"/>
    </location>
</feature>
<evidence type="ECO:0000256" key="4">
    <source>
        <dbReference type="ARBA" id="ARBA00022989"/>
    </source>
</evidence>
<dbReference type="PANTHER" id="PTHR11119">
    <property type="entry name" value="XANTHINE-URACIL / VITAMIN C PERMEASE FAMILY MEMBER"/>
    <property type="match status" value="1"/>
</dbReference>
<feature type="transmembrane region" description="Helical" evidence="6">
    <location>
        <begin position="189"/>
        <end position="211"/>
    </location>
</feature>
<reference evidence="7 8" key="1">
    <citation type="journal article" date="2017" name="PLoS Biol.">
        <title>The sea cucumber genome provides insights into morphological evolution and visceral regeneration.</title>
        <authorList>
            <person name="Zhang X."/>
            <person name="Sun L."/>
            <person name="Yuan J."/>
            <person name="Sun Y."/>
            <person name="Gao Y."/>
            <person name="Zhang L."/>
            <person name="Li S."/>
            <person name="Dai H."/>
            <person name="Hamel J.F."/>
            <person name="Liu C."/>
            <person name="Yu Y."/>
            <person name="Liu S."/>
            <person name="Lin W."/>
            <person name="Guo K."/>
            <person name="Jin S."/>
            <person name="Xu P."/>
            <person name="Storey K.B."/>
            <person name="Huan P."/>
            <person name="Zhang T."/>
            <person name="Zhou Y."/>
            <person name="Zhang J."/>
            <person name="Lin C."/>
            <person name="Li X."/>
            <person name="Xing L."/>
            <person name="Huo D."/>
            <person name="Sun M."/>
            <person name="Wang L."/>
            <person name="Mercier A."/>
            <person name="Li F."/>
            <person name="Yang H."/>
            <person name="Xiang J."/>
        </authorList>
    </citation>
    <scope>NUCLEOTIDE SEQUENCE [LARGE SCALE GENOMIC DNA]</scope>
    <source>
        <strain evidence="7">Shaxun</strain>
        <tissue evidence="7">Muscle</tissue>
    </source>
</reference>
<keyword evidence="3 6" id="KW-0812">Transmembrane</keyword>
<evidence type="ECO:0000313" key="8">
    <source>
        <dbReference type="Proteomes" id="UP000230750"/>
    </source>
</evidence>